<dbReference type="SUPFAM" id="SSF48371">
    <property type="entry name" value="ARM repeat"/>
    <property type="match status" value="1"/>
</dbReference>
<reference evidence="5" key="1">
    <citation type="submission" date="2020-11" db="EMBL/GenBank/DDBJ databases">
        <authorList>
            <consortium name="DOE Joint Genome Institute"/>
            <person name="Ahrendt S."/>
            <person name="Riley R."/>
            <person name="Andreopoulos W."/>
            <person name="Labutti K."/>
            <person name="Pangilinan J."/>
            <person name="Ruiz-Duenas F.J."/>
            <person name="Barrasa J.M."/>
            <person name="Sanchez-Garcia M."/>
            <person name="Camarero S."/>
            <person name="Miyauchi S."/>
            <person name="Serrano A."/>
            <person name="Linde D."/>
            <person name="Babiker R."/>
            <person name="Drula E."/>
            <person name="Ayuso-Fernandez I."/>
            <person name="Pacheco R."/>
            <person name="Padilla G."/>
            <person name="Ferreira P."/>
            <person name="Barriuso J."/>
            <person name="Kellner H."/>
            <person name="Castanera R."/>
            <person name="Alfaro M."/>
            <person name="Ramirez L."/>
            <person name="Pisabarro A.G."/>
            <person name="Kuo A."/>
            <person name="Tritt A."/>
            <person name="Lipzen A."/>
            <person name="He G."/>
            <person name="Yan M."/>
            <person name="Ng V."/>
            <person name="Cullen D."/>
            <person name="Martin F."/>
            <person name="Rosso M.-N."/>
            <person name="Henrissat B."/>
            <person name="Hibbett D."/>
            <person name="Martinez A.T."/>
            <person name="Grigoriev I.V."/>
        </authorList>
    </citation>
    <scope>NUCLEOTIDE SEQUENCE</scope>
    <source>
        <strain evidence="5">AH 40177</strain>
    </source>
</reference>
<dbReference type="PROSITE" id="PS00509">
    <property type="entry name" value="RAS_GTPASE_ACTIV_1"/>
    <property type="match status" value="1"/>
</dbReference>
<dbReference type="InterPro" id="IPR023152">
    <property type="entry name" value="RasGAP_CS"/>
</dbReference>
<gene>
    <name evidence="5" type="ORF">BDP27DRAFT_1225535</name>
</gene>
<keyword evidence="2" id="KW-0597">Phosphoprotein</keyword>
<dbReference type="Gene3D" id="2.30.29.30">
    <property type="entry name" value="Pleckstrin-homology domain (PH domain)/Phosphotyrosine-binding domain (PTB)"/>
    <property type="match status" value="1"/>
</dbReference>
<dbReference type="EMBL" id="JADNRY010000070">
    <property type="protein sequence ID" value="KAF9067659.1"/>
    <property type="molecule type" value="Genomic_DNA"/>
</dbReference>
<dbReference type="OrthoDB" id="28245at2759"/>
<dbReference type="Gene3D" id="1.10.506.10">
    <property type="entry name" value="GTPase Activation - p120gap, domain 1"/>
    <property type="match status" value="2"/>
</dbReference>
<dbReference type="SMART" id="SM00323">
    <property type="entry name" value="RasGAP"/>
    <property type="match status" value="1"/>
</dbReference>
<feature type="compositionally biased region" description="Polar residues" evidence="3">
    <location>
        <begin position="1"/>
        <end position="24"/>
    </location>
</feature>
<dbReference type="Gene3D" id="3.40.525.10">
    <property type="entry name" value="CRAL-TRIO lipid binding domain"/>
    <property type="match status" value="1"/>
</dbReference>
<comment type="caution">
    <text evidence="5">The sequence shown here is derived from an EMBL/GenBank/DDBJ whole genome shotgun (WGS) entry which is preliminary data.</text>
</comment>
<evidence type="ECO:0000256" key="2">
    <source>
        <dbReference type="ARBA" id="ARBA00022553"/>
    </source>
</evidence>
<dbReference type="PANTHER" id="PTHR10194">
    <property type="entry name" value="RAS GTPASE-ACTIVATING PROTEINS"/>
    <property type="match status" value="1"/>
</dbReference>
<protein>
    <recommendedName>
        <fullName evidence="4">Ras-GAP domain-containing protein</fullName>
    </recommendedName>
</protein>
<dbReference type="PANTHER" id="PTHR10194:SF142">
    <property type="entry name" value="NEUROFIBROMIN"/>
    <property type="match status" value="1"/>
</dbReference>
<dbReference type="InterPro" id="IPR039360">
    <property type="entry name" value="Ras_GTPase"/>
</dbReference>
<evidence type="ECO:0000256" key="1">
    <source>
        <dbReference type="ARBA" id="ARBA00022468"/>
    </source>
</evidence>
<evidence type="ECO:0000256" key="3">
    <source>
        <dbReference type="SAM" id="MobiDB-lite"/>
    </source>
</evidence>
<dbReference type="InterPro" id="IPR001251">
    <property type="entry name" value="CRAL-TRIO_dom"/>
</dbReference>
<dbReference type="Proteomes" id="UP000772434">
    <property type="component" value="Unassembled WGS sequence"/>
</dbReference>
<dbReference type="InterPro" id="IPR008936">
    <property type="entry name" value="Rho_GTPase_activation_prot"/>
</dbReference>
<proteinExistence type="predicted"/>
<feature type="region of interest" description="Disordered" evidence="3">
    <location>
        <begin position="154"/>
        <end position="190"/>
    </location>
</feature>
<dbReference type="InterPro" id="IPR011993">
    <property type="entry name" value="PH-like_dom_sf"/>
</dbReference>
<evidence type="ECO:0000259" key="4">
    <source>
        <dbReference type="PROSITE" id="PS50018"/>
    </source>
</evidence>
<feature type="region of interest" description="Disordered" evidence="3">
    <location>
        <begin position="1"/>
        <end position="32"/>
    </location>
</feature>
<organism evidence="5 6">
    <name type="scientific">Rhodocollybia butyracea</name>
    <dbReference type="NCBI Taxonomy" id="206335"/>
    <lineage>
        <taxon>Eukaryota</taxon>
        <taxon>Fungi</taxon>
        <taxon>Dikarya</taxon>
        <taxon>Basidiomycota</taxon>
        <taxon>Agaricomycotina</taxon>
        <taxon>Agaricomycetes</taxon>
        <taxon>Agaricomycetidae</taxon>
        <taxon>Agaricales</taxon>
        <taxon>Marasmiineae</taxon>
        <taxon>Omphalotaceae</taxon>
        <taxon>Rhodocollybia</taxon>
    </lineage>
</organism>
<dbReference type="Pfam" id="PF00616">
    <property type="entry name" value="RasGAP"/>
    <property type="match status" value="1"/>
</dbReference>
<dbReference type="Pfam" id="PF13716">
    <property type="entry name" value="CRAL_TRIO_2"/>
    <property type="match status" value="1"/>
</dbReference>
<keyword evidence="1" id="KW-0343">GTPase activation</keyword>
<dbReference type="InterPro" id="IPR036865">
    <property type="entry name" value="CRAL-TRIO_dom_sf"/>
</dbReference>
<dbReference type="InterPro" id="IPR001936">
    <property type="entry name" value="RasGAP_dom"/>
</dbReference>
<accession>A0A9P5PQR8</accession>
<dbReference type="InterPro" id="IPR016024">
    <property type="entry name" value="ARM-type_fold"/>
</dbReference>
<dbReference type="PROSITE" id="PS50018">
    <property type="entry name" value="RAS_GTPASE_ACTIV_2"/>
    <property type="match status" value="1"/>
</dbReference>
<name>A0A9P5PQR8_9AGAR</name>
<dbReference type="SUPFAM" id="SSF48350">
    <property type="entry name" value="GTPase activation domain, GAP"/>
    <property type="match status" value="1"/>
</dbReference>
<sequence>MPTRRPSASTNVSNNHIPAASSQTRVHKSSDSHYTVFGQSHSASSLNHGAPPTPQQKVVQVLVNRLKNKLPYNSGESLARIEADNATQQAVNALVNLAHESLDMIGFAVGELLEKLTQQQDSNGLVSLEVLQSQVFLLKVLSVAMAARWQPDVRASSRASSSRPTPGDTDLPRRVPGASDPSTPVSWSEPPPLEEACARYVLSVMIPYLRQTATSELPLIMPSSRFGDISFRDYNAEVITKGGNYPEDKGPFVLPNELRTQRSLSSVNSAGKESANSYVLLSSDATYERTPPSFSNSIEILTQQVLKYCGRIIFHISASNWKVVFQRLRLRIHFLASPTEESSDSTDLMVLGHSVLDRSRLLQIMNELSSLLVNMRIEGLKAIAPPLRAAIWSWINHFPDEFNDVVKLRARMDGASSVFDFLYNKASGAEYVLWPTLSILQCIIPERTSNLHTGSSRANQKVAKFTEDLLRQSSATSKLGLSSMACATDICRAAMHIKPSEDDVPLQMLATDVAHEIKARIWNPTRKPFWEYSEDVNVPLWAEALVSVYRFLPREDSDMLFMACLEPERSEAVKLCAVRACLTLLQEESTFTWQRPMDEKLFAPRLRHIFRTCVTRRLEVDQYGSAKKSATRPKIKRIQADPLNDRELLVLGILSVWRLRWPFFFAEIPKAEAGTWTSLPLRIYDSSLDITVKISAASATLREYELAFERDLSDPQYDDYVDWIRSSLSQMLASVATNLLHTRTDVESQRLWANLIMRLLEFFARPTDDLVLRAAQRDPAHVPPMIIAEIALLASLPSADLVVSHTAAKGLRLLVHIERQVDAPNNPTISEEDKSKRYPVYDRLGDPKVLIIGRVANQKRGRKLLRLMPYSSAVNVAVWQECYARFANLTESILNVPDDVTVHRGLKLIISQEKVYQWQNLALFLAVTAGSSAQNFDPSLLSSVIPQRMLPDSMRSMENPAPLISTFVNDLTALLIFEDVQIRDAAREALGVDLNPRLHPKILKYFDEVVQAVNFEKESNDGGTNHANMLLFVDQASFIAVLKLMVENSQGRIEEMSNNMDISSTLLGLAQFIARFESPESFRIKQKFCLLCDCACAKTGYLSVRKDNDIRRRILDIIVEWIVPPEPTTDFNPHIYEVNMSCLRTTVKLLDRLQLRAVDSSIAGDDGFHFVSRLFIKYSNVLLNGLEICQIDIPTSDSVSDVGTIQNRMRSSQRETEVRELVIAGLSHLVSANTESGFKHCLPLAYNEDNRKRTIFSHVFARVLSQGTKFDPEDRPGPSSGQNRLAELVKESDMTLVLAVCETSPPGEVDAMIAVLLNLFDSRAALIKLIKVMIDREVARTENEAGLFRSNTTCTRFLSAFARIHGYNYLRTLITPLIKCMESLPSGQGYELDPTKAGEQNVSQNRRNIEFVAQSFLEIIGSSTSALPSMFREICVHIAATVYKRWPDAKFAALGAFVFLRFISPAVVAPETIDLDPPGDALRRGLKLIAKIIQNLANNIFFGKEAHMMVLNDFLKDHIAHVTRYLSELNRYTPGEDDEEEWLGTASDDTDIIVLHRFFDKHADKIGKELLSISKPAGDGDSSAINGKRAWDGLCTLLVDLGPPMEVARASVLDRKDHREYKELMARFADKATDSVQDIVCETVPPSESEHTAFLVFHLSKVNVEAMDMDLLMYHFFKMLGSPRYDECDIELIWDCTNFTSMSELPLRWMKFFTELLPSDLRMRITKSHILNPNGLTQKFLRRVYNVYAVTGIAGDYYRAWNSIADLIPHVPTSVIESPTLKYPLSLEQEQSDLFTDVTMKTQQARIPVFLAIGVTHIRITSVRTLNISPGLGCKSTEIVLLADVSDVYNVQTGLETNEFIIRRSRQGDTIYFTSPHRETIIRTIRVAKSRIKDQQMPLAERFMRFSNVPATLLHIGMLSVDLYDEELRASAYDLLGAVCTYLNYDKSPLIAPKAGFVPGTINGFIIDLSTRLAQFAPQLTLDFISEVVAAVTVTEKNKNIHVINCLRYMNPWIKNLELFANPTSSLYERSGARLRDCIRVLSDLSVILPETAISGVQRYVWNEAGKLTGNIVEIIFDELVRSATDGGIGTHRCEIIAHSIAAISSISIRGKLFSKLRKAIVKASPRLSRVPAHNPGWPEVSTLIRIALIAGTETVHPVNNQLYVPEIVHIVTLVAAVGSTLIRKSVYGLLINLIQSLYLARLDDGPSPELLQLIQDCTQEEILNLFGLKRITSTSEYSSFDVEQEQTVIRHQEKLTALLVRIIDTSAGSKGRCQLNVWKARWMSLATASAFQYSSMIQMRSFTALGALATSDVDDDFMYQMLMAFRTALLQPDVTDITALVSMLRCITKVVPGLQADSRHVPQLFWLGVAFLQSSHMAFFADAAALVTLTMKEMEKRGMFSDIPVSARLLEARSPIEEPAQQFDSTLQLSCDASLSFSLAAVLFKGIRLSGLRESAEEALRTLLSVTTRVQSEQAGYADSVDPDALGYFLALLSQATTTDGYRSLLQECGLQEGMMIEEDQTVQTMLSMQEDVSSVPVVSIDLMGIHDSNTALFATSFIGVMLTTAQGDDAESEMLYSILAEIALLYPETIQMAYESLQDRIKDTFANSSNPTIIHYVSNIFRVALDDGNNMGTRIGMLRHSSSTLGTTDETSSIHGPGRSHLKALEEQGMQGLAKNFQFIPAQNAAASKVLILISNLVAHIVS</sequence>
<evidence type="ECO:0000313" key="6">
    <source>
        <dbReference type="Proteomes" id="UP000772434"/>
    </source>
</evidence>
<feature type="domain" description="Ras-GAP" evidence="4">
    <location>
        <begin position="1308"/>
        <end position="1498"/>
    </location>
</feature>
<feature type="compositionally biased region" description="Low complexity" evidence="3">
    <location>
        <begin position="154"/>
        <end position="163"/>
    </location>
</feature>
<keyword evidence="6" id="KW-1185">Reference proteome</keyword>
<evidence type="ECO:0000313" key="5">
    <source>
        <dbReference type="EMBL" id="KAF9067659.1"/>
    </source>
</evidence>
<dbReference type="GO" id="GO:0005096">
    <property type="term" value="F:GTPase activator activity"/>
    <property type="evidence" value="ECO:0007669"/>
    <property type="project" value="UniProtKB-KW"/>
</dbReference>